<feature type="transmembrane region" description="Helical" evidence="14">
    <location>
        <begin position="149"/>
        <end position="173"/>
    </location>
</feature>
<keyword evidence="8" id="KW-0547">Nucleotide-binding</keyword>
<protein>
    <recommendedName>
        <fullName evidence="3">histidine kinase</fullName>
        <ecNumber evidence="3">2.7.13.3</ecNumber>
    </recommendedName>
</protein>
<proteinExistence type="predicted"/>
<dbReference type="SUPFAM" id="SSF55874">
    <property type="entry name" value="ATPase domain of HSP90 chaperone/DNA topoisomerase II/histidine kinase"/>
    <property type="match status" value="1"/>
</dbReference>
<reference evidence="16 17" key="1">
    <citation type="submission" date="2018-08" db="EMBL/GenBank/DDBJ databases">
        <title>Bacillus clarus sp. nov. strain PS00077A.</title>
        <authorList>
            <person name="Mendez Acevedo M."/>
            <person name="Carroll L."/>
            <person name="Mukherjee M."/>
            <person name="Wiedmann M."/>
            <person name="Kovac J."/>
        </authorList>
    </citation>
    <scope>NUCLEOTIDE SEQUENCE [LARGE SCALE GENOMIC DNA]</scope>
    <source>
        <strain evidence="16 17">PS00077A</strain>
    </source>
</reference>
<dbReference type="CDD" id="cd00082">
    <property type="entry name" value="HisKA"/>
    <property type="match status" value="1"/>
</dbReference>
<evidence type="ECO:0000256" key="9">
    <source>
        <dbReference type="ARBA" id="ARBA00022777"/>
    </source>
</evidence>
<evidence type="ECO:0000313" key="16">
    <source>
        <dbReference type="EMBL" id="RFT64359.1"/>
    </source>
</evidence>
<evidence type="ECO:0000256" key="2">
    <source>
        <dbReference type="ARBA" id="ARBA00004651"/>
    </source>
</evidence>
<keyword evidence="7 14" id="KW-0812">Transmembrane</keyword>
<dbReference type="Gene3D" id="3.30.565.10">
    <property type="entry name" value="Histidine kinase-like ATPase, C-terminal domain"/>
    <property type="match status" value="1"/>
</dbReference>
<evidence type="ECO:0000256" key="5">
    <source>
        <dbReference type="ARBA" id="ARBA00022553"/>
    </source>
</evidence>
<dbReference type="PANTHER" id="PTHR43065:SF46">
    <property type="entry name" value="C4-DICARBOXYLATE TRANSPORT SENSOR PROTEIN DCTB"/>
    <property type="match status" value="1"/>
</dbReference>
<keyword evidence="12" id="KW-0902">Two-component regulatory system</keyword>
<evidence type="ECO:0000256" key="10">
    <source>
        <dbReference type="ARBA" id="ARBA00022840"/>
    </source>
</evidence>
<dbReference type="InterPro" id="IPR036890">
    <property type="entry name" value="HATPase_C_sf"/>
</dbReference>
<feature type="transmembrane region" description="Helical" evidence="14">
    <location>
        <begin position="87"/>
        <end position="110"/>
    </location>
</feature>
<dbReference type="EMBL" id="QVOD01000036">
    <property type="protein sequence ID" value="RFT64359.1"/>
    <property type="molecule type" value="Genomic_DNA"/>
</dbReference>
<dbReference type="InterPro" id="IPR036097">
    <property type="entry name" value="HisK_dim/P_sf"/>
</dbReference>
<evidence type="ECO:0000256" key="11">
    <source>
        <dbReference type="ARBA" id="ARBA00022989"/>
    </source>
</evidence>
<evidence type="ECO:0000256" key="4">
    <source>
        <dbReference type="ARBA" id="ARBA00022475"/>
    </source>
</evidence>
<keyword evidence="6" id="KW-0808">Transferase</keyword>
<keyword evidence="11 14" id="KW-1133">Transmembrane helix</keyword>
<name>A0ABX9KQG5_9BACI</name>
<comment type="catalytic activity">
    <reaction evidence="1">
        <text>ATP + protein L-histidine = ADP + protein N-phospho-L-histidine.</text>
        <dbReference type="EC" id="2.7.13.3"/>
    </reaction>
</comment>
<dbReference type="Proteomes" id="UP000264294">
    <property type="component" value="Unassembled WGS sequence"/>
</dbReference>
<gene>
    <name evidence="16" type="ORF">D0U04_22125</name>
</gene>
<comment type="subcellular location">
    <subcellularLocation>
        <location evidence="2">Cell membrane</location>
        <topology evidence="2">Multi-pass membrane protein</topology>
    </subcellularLocation>
</comment>
<keyword evidence="5" id="KW-0597">Phosphoprotein</keyword>
<dbReference type="Pfam" id="PF02518">
    <property type="entry name" value="HATPase_c"/>
    <property type="match status" value="1"/>
</dbReference>
<feature type="transmembrane region" description="Helical" evidence="14">
    <location>
        <begin position="116"/>
        <end position="137"/>
    </location>
</feature>
<dbReference type="InterPro" id="IPR003594">
    <property type="entry name" value="HATPase_dom"/>
</dbReference>
<dbReference type="PANTHER" id="PTHR43065">
    <property type="entry name" value="SENSOR HISTIDINE KINASE"/>
    <property type="match status" value="1"/>
</dbReference>
<feature type="transmembrane region" description="Helical" evidence="14">
    <location>
        <begin position="56"/>
        <end position="75"/>
    </location>
</feature>
<dbReference type="SMART" id="SM00388">
    <property type="entry name" value="HisKA"/>
    <property type="match status" value="1"/>
</dbReference>
<dbReference type="PROSITE" id="PS50109">
    <property type="entry name" value="HIS_KIN"/>
    <property type="match status" value="1"/>
</dbReference>
<evidence type="ECO:0000256" key="14">
    <source>
        <dbReference type="SAM" id="Phobius"/>
    </source>
</evidence>
<dbReference type="EC" id="2.7.13.3" evidence="3"/>
<feature type="transmembrane region" description="Helical" evidence="14">
    <location>
        <begin position="26"/>
        <end position="44"/>
    </location>
</feature>
<evidence type="ECO:0000256" key="13">
    <source>
        <dbReference type="ARBA" id="ARBA00023136"/>
    </source>
</evidence>
<dbReference type="GO" id="GO:0016301">
    <property type="term" value="F:kinase activity"/>
    <property type="evidence" value="ECO:0007669"/>
    <property type="project" value="UniProtKB-KW"/>
</dbReference>
<feature type="domain" description="Histidine kinase" evidence="15">
    <location>
        <begin position="226"/>
        <end position="431"/>
    </location>
</feature>
<evidence type="ECO:0000256" key="12">
    <source>
        <dbReference type="ARBA" id="ARBA00023012"/>
    </source>
</evidence>
<comment type="caution">
    <text evidence="16">The sequence shown here is derived from an EMBL/GenBank/DDBJ whole genome shotgun (WGS) entry which is preliminary data.</text>
</comment>
<sequence>MYNTYGIEIHNNEACIMNFVYINQHVLNNLLYILSSIFIFYFIYDSGRFFKKYKNLLIILCTSVPLILCMRYPIYMDENCIHDLRQIPFLIGTLYGGFPVGIVLLIILFVTRIIFYGFNILTIIVYGTMFIITAFASSKFNTYNRKRKVASSMFLTFFLTIFTTVIVVTLSDFEVNNLYVMYFILLPTILMLFGIYFNEVLKDAVLMRAKLIKVEKMEIVSQLAASISHEVRNPLTVVKGFTQLLKTPNLSQESKEQYIEHILEELNRAQVIIDDYLTFAKPAPEKLNTILIDQELQRVINMILPLCNMNTIHITGNLSEGTVVGNTQHFHQCFLNLIKNSIEAMPEGGTLNVSSTISNNKVIIRIQDSGIGMTQEQINRFGEPYFSTKTKGTGLGTMVAVKIIETMQGTLKIHSALNKGTTLTITFSQQKGA</sequence>
<evidence type="ECO:0000259" key="15">
    <source>
        <dbReference type="PROSITE" id="PS50109"/>
    </source>
</evidence>
<evidence type="ECO:0000313" key="17">
    <source>
        <dbReference type="Proteomes" id="UP000264294"/>
    </source>
</evidence>
<dbReference type="RefSeq" id="WP_042983850.1">
    <property type="nucleotide sequence ID" value="NZ_JMQC01000008.1"/>
</dbReference>
<dbReference type="InterPro" id="IPR011620">
    <property type="entry name" value="Sig_transdc_His_kinase_LytS_TM"/>
</dbReference>
<dbReference type="PRINTS" id="PR00344">
    <property type="entry name" value="BCTRLSENSOR"/>
</dbReference>
<dbReference type="SMART" id="SM00387">
    <property type="entry name" value="HATPase_c"/>
    <property type="match status" value="1"/>
</dbReference>
<keyword evidence="13 14" id="KW-0472">Membrane</keyword>
<evidence type="ECO:0000256" key="1">
    <source>
        <dbReference type="ARBA" id="ARBA00000085"/>
    </source>
</evidence>
<dbReference type="Gene3D" id="1.10.287.130">
    <property type="match status" value="1"/>
</dbReference>
<keyword evidence="17" id="KW-1185">Reference proteome</keyword>
<dbReference type="SUPFAM" id="SSF47384">
    <property type="entry name" value="Homodimeric domain of signal transducing histidine kinase"/>
    <property type="match status" value="1"/>
</dbReference>
<feature type="transmembrane region" description="Helical" evidence="14">
    <location>
        <begin position="179"/>
        <end position="198"/>
    </location>
</feature>
<organism evidence="16 17">
    <name type="scientific">Bacillus clarus</name>
    <dbReference type="NCBI Taxonomy" id="2338372"/>
    <lineage>
        <taxon>Bacteria</taxon>
        <taxon>Bacillati</taxon>
        <taxon>Bacillota</taxon>
        <taxon>Bacilli</taxon>
        <taxon>Bacillales</taxon>
        <taxon>Bacillaceae</taxon>
        <taxon>Bacillus</taxon>
        <taxon>Bacillus cereus group</taxon>
    </lineage>
</organism>
<evidence type="ECO:0000256" key="6">
    <source>
        <dbReference type="ARBA" id="ARBA00022679"/>
    </source>
</evidence>
<keyword evidence="10" id="KW-0067">ATP-binding</keyword>
<evidence type="ECO:0000256" key="3">
    <source>
        <dbReference type="ARBA" id="ARBA00012438"/>
    </source>
</evidence>
<evidence type="ECO:0000256" key="7">
    <source>
        <dbReference type="ARBA" id="ARBA00022692"/>
    </source>
</evidence>
<dbReference type="Pfam" id="PF00512">
    <property type="entry name" value="HisKA"/>
    <property type="match status" value="1"/>
</dbReference>
<evidence type="ECO:0000256" key="8">
    <source>
        <dbReference type="ARBA" id="ARBA00022741"/>
    </source>
</evidence>
<keyword evidence="4" id="KW-1003">Cell membrane</keyword>
<keyword evidence="9 16" id="KW-0418">Kinase</keyword>
<dbReference type="InterPro" id="IPR005467">
    <property type="entry name" value="His_kinase_dom"/>
</dbReference>
<accession>A0ABX9KQG5</accession>
<dbReference type="Pfam" id="PF07694">
    <property type="entry name" value="5TM-5TMR_LYT"/>
    <property type="match status" value="1"/>
</dbReference>
<dbReference type="InterPro" id="IPR004358">
    <property type="entry name" value="Sig_transdc_His_kin-like_C"/>
</dbReference>
<dbReference type="InterPro" id="IPR003661">
    <property type="entry name" value="HisK_dim/P_dom"/>
</dbReference>